<dbReference type="GO" id="GO:0004622">
    <property type="term" value="F:phosphatidylcholine lysophospholipase activity"/>
    <property type="evidence" value="ECO:0007669"/>
    <property type="project" value="TreeGrafter"/>
</dbReference>
<dbReference type="OrthoDB" id="2119228at2759"/>
<dbReference type="InterPro" id="IPR013830">
    <property type="entry name" value="SGNH_hydro"/>
</dbReference>
<proteinExistence type="predicted"/>
<protein>
    <recommendedName>
        <fullName evidence="1">SGNH hydrolase-type esterase domain-containing protein</fullName>
    </recommendedName>
</protein>
<dbReference type="SUPFAM" id="SSF52266">
    <property type="entry name" value="SGNH hydrolase"/>
    <property type="match status" value="1"/>
</dbReference>
<dbReference type="InterPro" id="IPR051532">
    <property type="entry name" value="Ester_Hydrolysis_Enzymes"/>
</dbReference>
<evidence type="ECO:0000259" key="1">
    <source>
        <dbReference type="Pfam" id="PF13472"/>
    </source>
</evidence>
<dbReference type="Gene3D" id="3.40.50.1110">
    <property type="entry name" value="SGNH hydrolase"/>
    <property type="match status" value="1"/>
</dbReference>
<dbReference type="AlphaFoldDB" id="A0A7R8ZXN1"/>
<dbReference type="InterPro" id="IPR036514">
    <property type="entry name" value="SGNH_hydro_sf"/>
</dbReference>
<feature type="domain" description="SGNH hydrolase-type esterase" evidence="1">
    <location>
        <begin position="2"/>
        <end position="123"/>
    </location>
</feature>
<gene>
    <name evidence="2" type="ORF">CTOB1V02_LOCUS13397</name>
</gene>
<sequence>ASVSGDTTAGGISRLPPLLAEFQPSLLILELGGNDGLRGMPPPSIYENLATMVEMAQQAGAEVLLAGMRIPPNYGKRYTEAFHAVFQRIADDYSTGLIPFLLDGVGGVNSMMQDDGIHPNTAAQPVIRDNVLRYFR</sequence>
<dbReference type="PANTHER" id="PTHR30383">
    <property type="entry name" value="THIOESTERASE 1/PROTEASE 1/LYSOPHOSPHOLIPASE L1"/>
    <property type="match status" value="1"/>
</dbReference>
<feature type="non-terminal residue" evidence="2">
    <location>
        <position position="1"/>
    </location>
</feature>
<name>A0A7R8ZXN1_9CRUS</name>
<reference evidence="2" key="1">
    <citation type="submission" date="2020-11" db="EMBL/GenBank/DDBJ databases">
        <authorList>
            <person name="Tran Van P."/>
        </authorList>
    </citation>
    <scope>NUCLEOTIDE SEQUENCE</scope>
</reference>
<organism evidence="2">
    <name type="scientific">Cyprideis torosa</name>
    <dbReference type="NCBI Taxonomy" id="163714"/>
    <lineage>
        <taxon>Eukaryota</taxon>
        <taxon>Metazoa</taxon>
        <taxon>Ecdysozoa</taxon>
        <taxon>Arthropoda</taxon>
        <taxon>Crustacea</taxon>
        <taxon>Oligostraca</taxon>
        <taxon>Ostracoda</taxon>
        <taxon>Podocopa</taxon>
        <taxon>Podocopida</taxon>
        <taxon>Cytherocopina</taxon>
        <taxon>Cytheroidea</taxon>
        <taxon>Cytherideidae</taxon>
        <taxon>Cyprideis</taxon>
    </lineage>
</organism>
<evidence type="ECO:0000313" key="2">
    <source>
        <dbReference type="EMBL" id="CAD7235582.1"/>
    </source>
</evidence>
<dbReference type="CDD" id="cd01822">
    <property type="entry name" value="Lysophospholipase_L1_like"/>
    <property type="match status" value="1"/>
</dbReference>
<accession>A0A7R8ZXN1</accession>
<dbReference type="Pfam" id="PF13472">
    <property type="entry name" value="Lipase_GDSL_2"/>
    <property type="match status" value="1"/>
</dbReference>
<dbReference type="EMBL" id="OB673575">
    <property type="protein sequence ID" value="CAD7235582.1"/>
    <property type="molecule type" value="Genomic_DNA"/>
</dbReference>
<dbReference type="PANTHER" id="PTHR30383:SF24">
    <property type="entry name" value="THIOESTERASE 1_PROTEASE 1_LYSOPHOSPHOLIPASE L1"/>
    <property type="match status" value="1"/>
</dbReference>